<dbReference type="PANTHER" id="PTHR32114">
    <property type="entry name" value="ABC TRANSPORTER ABCH.3"/>
    <property type="match status" value="1"/>
</dbReference>
<feature type="coiled-coil region" evidence="1">
    <location>
        <begin position="447"/>
        <end position="501"/>
    </location>
</feature>
<accession>A0A1X7A9V6</accession>
<keyword evidence="1" id="KW-0175">Coiled coil</keyword>
<evidence type="ECO:0000256" key="1">
    <source>
        <dbReference type="SAM" id="Coils"/>
    </source>
</evidence>
<dbReference type="InterPro" id="IPR038729">
    <property type="entry name" value="Rad50/SbcC_AAA"/>
</dbReference>
<dbReference type="Proteomes" id="UP000193963">
    <property type="component" value="Unassembled WGS sequence"/>
</dbReference>
<dbReference type="GO" id="GO:0006302">
    <property type="term" value="P:double-strand break repair"/>
    <property type="evidence" value="ECO:0007669"/>
    <property type="project" value="InterPro"/>
</dbReference>
<dbReference type="Gene3D" id="3.40.50.300">
    <property type="entry name" value="P-loop containing nucleotide triphosphate hydrolases"/>
    <property type="match status" value="2"/>
</dbReference>
<feature type="domain" description="Rad50/SbcC-type AAA" evidence="3">
    <location>
        <begin position="6"/>
        <end position="258"/>
    </location>
</feature>
<feature type="region of interest" description="Disordered" evidence="2">
    <location>
        <begin position="550"/>
        <end position="569"/>
    </location>
</feature>
<proteinExistence type="predicted"/>
<dbReference type="EMBL" id="FWFN01000011">
    <property type="protein sequence ID" value="SLN74095.1"/>
    <property type="molecule type" value="Genomic_DNA"/>
</dbReference>
<evidence type="ECO:0000256" key="2">
    <source>
        <dbReference type="SAM" id="MobiDB-lite"/>
    </source>
</evidence>
<gene>
    <name evidence="4" type="primary">sbcC</name>
    <name evidence="4" type="ORF">PSM7751_04116</name>
</gene>
<dbReference type="OrthoDB" id="9795626at2"/>
<evidence type="ECO:0000313" key="5">
    <source>
        <dbReference type="Proteomes" id="UP000193963"/>
    </source>
</evidence>
<feature type="compositionally biased region" description="Basic and acidic residues" evidence="2">
    <location>
        <begin position="557"/>
        <end position="569"/>
    </location>
</feature>
<dbReference type="AlphaFoldDB" id="A0A1X7A9V6"/>
<dbReference type="InterPro" id="IPR027417">
    <property type="entry name" value="P-loop_NTPase"/>
</dbReference>
<dbReference type="RefSeq" id="WP_085890125.1">
    <property type="nucleotide sequence ID" value="NZ_FWFN01000011.1"/>
</dbReference>
<name>A0A1X7A9V6_9RHOB</name>
<dbReference type="SUPFAM" id="SSF52540">
    <property type="entry name" value="P-loop containing nucleoside triphosphate hydrolases"/>
    <property type="match status" value="1"/>
</dbReference>
<sequence>MQILTIRGENIASLAKPFEIRLDDGPLASAGLFAITGETGAGKSSLLDAMCLALYGDCPRLSGSGTREAVEDVDGSALRATDARMVLRRGAARGLAEVTFRATDGEVYTAGWSARRARDRIDGRLQAVDRSLLRVSDAQVLESQLSRVNDRVSELTGLTYDEFRRTVLLAQGDFDAFLSAQTGERAAILEKVTGTQIYRDISRRIYERNTGAQSALQTLETRRGEHQLLSPEDRAALERQAETLRERKTANEAKLTQVTADLGRYAAQEAAQTALARAEARVSAAEAALTGLADQRAWLADWDRAQALRGELREDQAAQAALREAVEAEAQLTAAEREQGEAVEALAEAVTTAEARLDQVEAEFKALGPEWTKAEQLDSRIASATEELARSETELTRRQGEAGAAKEKQEAMEAEDQLLADRRTKAQTALEQIPGHAVLRHDWSALEERLEARIAAAARLREAEEARTALKEATAAQTRTRDEANAEAAALTARLADLRQQQADLQPERQRLQAAGPAEALATLGQQLIDLRALRQAAAQVRETDRAIAESAARQRAARDTRDQAEADRQRLTEELKTASHHIDALSRPVASAEAAISAEADHLRQHLEPGRPCPVCHATEHPVLDNTALARLATDLRQQMQTATEARDTAQAALRDATTRRDEAAAAIAREDSEAPALAARLAERIEDHARQCAALEVSALPDLPTDPRAPDTAFAILLERLEARRPALEEDRDRLALLDRDHQRLGQEIETAQARLTAQTEQAAGLTAALAESEAHAKDLARGCDTAQREIAALAPRLADPLAALGLSPETFDADGQPALDALRETAGRAGALLKTIEETETARTAQMPALTEARSATRTATNRVTEAIETRDSRKTTLESLSADRATLLGGEATGPHRTRHNEARKAAQAAASAAQRQHAEARAELAQTVGSLTSARATLTRVHTRRDRAAEALAQACAAAGLDVDRVQALHATETDAVESRRAALNAAETERASALGARDERRQEWDALQAEGLPETPREDLQSGKDALAAEATTLSEDLGALTERRKADARAREALAGLEAEIEAARKVADTWAAINDAIGSARGDRFAQIAQAVTLAMLVERANLHLDQLKPRYQLAVADQDLALHVIDRDMAGDTRPSRLLSGGERFLVSLSLALALSGMGSRGALAGTLFIDEGFGSLDAESLDLAIDALERLQAQGRTIGVISHVQAMKDRIPVQLEVTKTGGGASEIALKIT</sequence>
<evidence type="ECO:0000259" key="3">
    <source>
        <dbReference type="Pfam" id="PF13476"/>
    </source>
</evidence>
<reference evidence="4 5" key="1">
    <citation type="submission" date="2017-03" db="EMBL/GenBank/DDBJ databases">
        <authorList>
            <person name="Afonso C.L."/>
            <person name="Miller P.J."/>
            <person name="Scott M.A."/>
            <person name="Spackman E."/>
            <person name="Goraichik I."/>
            <person name="Dimitrov K.M."/>
            <person name="Suarez D.L."/>
            <person name="Swayne D.E."/>
        </authorList>
    </citation>
    <scope>NUCLEOTIDE SEQUENCE [LARGE SCALE GENOMIC DNA]</scope>
    <source>
        <strain evidence="4 5">CECT 7751</strain>
    </source>
</reference>
<feature type="compositionally biased region" description="Basic and acidic residues" evidence="2">
    <location>
        <begin position="388"/>
        <end position="411"/>
    </location>
</feature>
<keyword evidence="5" id="KW-1185">Reference proteome</keyword>
<dbReference type="GO" id="GO:0016887">
    <property type="term" value="F:ATP hydrolysis activity"/>
    <property type="evidence" value="ECO:0007669"/>
    <property type="project" value="InterPro"/>
</dbReference>
<organism evidence="4 5">
    <name type="scientific">Pseudooceanicola marinus</name>
    <dbReference type="NCBI Taxonomy" id="396013"/>
    <lineage>
        <taxon>Bacteria</taxon>
        <taxon>Pseudomonadati</taxon>
        <taxon>Pseudomonadota</taxon>
        <taxon>Alphaproteobacteria</taxon>
        <taxon>Rhodobacterales</taxon>
        <taxon>Paracoccaceae</taxon>
        <taxon>Pseudooceanicola</taxon>
    </lineage>
</organism>
<feature type="region of interest" description="Disordered" evidence="2">
    <location>
        <begin position="388"/>
        <end position="414"/>
    </location>
</feature>
<protein>
    <submittedName>
        <fullName evidence="4">Nuclease SbcCD subunit C</fullName>
    </submittedName>
</protein>
<feature type="coiled-coil region" evidence="1">
    <location>
        <begin position="680"/>
        <end position="764"/>
    </location>
</feature>
<dbReference type="Pfam" id="PF13476">
    <property type="entry name" value="AAA_23"/>
    <property type="match status" value="1"/>
</dbReference>
<feature type="region of interest" description="Disordered" evidence="2">
    <location>
        <begin position="893"/>
        <end position="928"/>
    </location>
</feature>
<dbReference type="Pfam" id="PF13558">
    <property type="entry name" value="SbcC_Walker_B"/>
    <property type="match status" value="1"/>
</dbReference>
<evidence type="ECO:0000313" key="4">
    <source>
        <dbReference type="EMBL" id="SLN74095.1"/>
    </source>
</evidence>
<feature type="compositionally biased region" description="Low complexity" evidence="2">
    <location>
        <begin position="910"/>
        <end position="920"/>
    </location>
</feature>
<dbReference type="PANTHER" id="PTHR32114:SF2">
    <property type="entry name" value="ABC TRANSPORTER ABCH.3"/>
    <property type="match status" value="1"/>
</dbReference>